<gene>
    <name evidence="2" type="ORF">Adt_21312</name>
</gene>
<dbReference type="AlphaFoldDB" id="A0ABD1SZ83"/>
<evidence type="ECO:0000313" key="2">
    <source>
        <dbReference type="EMBL" id="KAL2505691.1"/>
    </source>
</evidence>
<reference evidence="3" key="1">
    <citation type="submission" date="2024-07" db="EMBL/GenBank/DDBJ databases">
        <title>Two chromosome-level genome assemblies of Korean endemic species Abeliophyllum distichum and Forsythia ovata (Oleaceae).</title>
        <authorList>
            <person name="Jang H."/>
        </authorList>
    </citation>
    <scope>NUCLEOTIDE SEQUENCE [LARGE SCALE GENOMIC DNA]</scope>
</reference>
<evidence type="ECO:0000259" key="1">
    <source>
        <dbReference type="Pfam" id="PF17921"/>
    </source>
</evidence>
<keyword evidence="3" id="KW-1185">Reference proteome</keyword>
<dbReference type="Proteomes" id="UP001604336">
    <property type="component" value="Unassembled WGS sequence"/>
</dbReference>
<proteinExistence type="predicted"/>
<organism evidence="2 3">
    <name type="scientific">Abeliophyllum distichum</name>
    <dbReference type="NCBI Taxonomy" id="126358"/>
    <lineage>
        <taxon>Eukaryota</taxon>
        <taxon>Viridiplantae</taxon>
        <taxon>Streptophyta</taxon>
        <taxon>Embryophyta</taxon>
        <taxon>Tracheophyta</taxon>
        <taxon>Spermatophyta</taxon>
        <taxon>Magnoliopsida</taxon>
        <taxon>eudicotyledons</taxon>
        <taxon>Gunneridae</taxon>
        <taxon>Pentapetalae</taxon>
        <taxon>asterids</taxon>
        <taxon>lamiids</taxon>
        <taxon>Lamiales</taxon>
        <taxon>Oleaceae</taxon>
        <taxon>Forsythieae</taxon>
        <taxon>Abeliophyllum</taxon>
    </lineage>
</organism>
<comment type="caution">
    <text evidence="2">The sequence shown here is derived from an EMBL/GenBank/DDBJ whole genome shotgun (WGS) entry which is preliminary data.</text>
</comment>
<dbReference type="PANTHER" id="PTHR48475:SF2">
    <property type="entry name" value="RIBONUCLEASE H"/>
    <property type="match status" value="1"/>
</dbReference>
<name>A0ABD1SZ83_9LAMI</name>
<dbReference type="PANTHER" id="PTHR48475">
    <property type="entry name" value="RIBONUCLEASE H"/>
    <property type="match status" value="1"/>
</dbReference>
<dbReference type="EMBL" id="JBFOLK010000006">
    <property type="protein sequence ID" value="KAL2505691.1"/>
    <property type="molecule type" value="Genomic_DNA"/>
</dbReference>
<feature type="domain" description="Integrase zinc-binding" evidence="1">
    <location>
        <begin position="74"/>
        <end position="128"/>
    </location>
</feature>
<dbReference type="InterPro" id="IPR041588">
    <property type="entry name" value="Integrase_H2C2"/>
</dbReference>
<dbReference type="Pfam" id="PF17921">
    <property type="entry name" value="Integrase_H2C2"/>
    <property type="match status" value="1"/>
</dbReference>
<evidence type="ECO:0000313" key="3">
    <source>
        <dbReference type="Proteomes" id="UP001604336"/>
    </source>
</evidence>
<accession>A0ABD1SZ83</accession>
<dbReference type="Gene3D" id="1.10.340.70">
    <property type="match status" value="1"/>
</dbReference>
<protein>
    <recommendedName>
        <fullName evidence="1">Integrase zinc-binding domain-containing protein</fullName>
    </recommendedName>
</protein>
<sequence>MAMPMLFSKLVSRKDFDLMKAIPVEKLSRPFIDKAMPQIAMVINESPKWIKEIIDGILYKRGFSHPLLRCIAKDEANYVMKETHEGICGNHSGGMALVQKALKHGYYWPTMKKDSHAYAKRCDKCQRFSIVPKLLA</sequence>